<evidence type="ECO:0000256" key="2">
    <source>
        <dbReference type="ARBA" id="ARBA00023125"/>
    </source>
</evidence>
<organism evidence="5 6">
    <name type="scientific">Dactylosporangium darangshiense</name>
    <dbReference type="NCBI Taxonomy" id="579108"/>
    <lineage>
        <taxon>Bacteria</taxon>
        <taxon>Bacillati</taxon>
        <taxon>Actinomycetota</taxon>
        <taxon>Actinomycetes</taxon>
        <taxon>Micromonosporales</taxon>
        <taxon>Micromonosporaceae</taxon>
        <taxon>Dactylosporangium</taxon>
    </lineage>
</organism>
<dbReference type="InterPro" id="IPR036388">
    <property type="entry name" value="WH-like_DNA-bd_sf"/>
</dbReference>
<dbReference type="SUPFAM" id="SSF46785">
    <property type="entry name" value="Winged helix' DNA-binding domain"/>
    <property type="match status" value="1"/>
</dbReference>
<dbReference type="InterPro" id="IPR011711">
    <property type="entry name" value="GntR_C"/>
</dbReference>
<dbReference type="SMART" id="SM00895">
    <property type="entry name" value="FCD"/>
    <property type="match status" value="1"/>
</dbReference>
<protein>
    <submittedName>
        <fullName evidence="5">FadR/GntR family transcriptional regulator</fullName>
    </submittedName>
</protein>
<dbReference type="SUPFAM" id="SSF48008">
    <property type="entry name" value="GntR ligand-binding domain-like"/>
    <property type="match status" value="1"/>
</dbReference>
<dbReference type="Gene3D" id="1.20.120.530">
    <property type="entry name" value="GntR ligand-binding domain-like"/>
    <property type="match status" value="1"/>
</dbReference>
<evidence type="ECO:0000313" key="6">
    <source>
        <dbReference type="Proteomes" id="UP001500620"/>
    </source>
</evidence>
<dbReference type="InterPro" id="IPR008920">
    <property type="entry name" value="TF_FadR/GntR_C"/>
</dbReference>
<dbReference type="Pfam" id="PF00392">
    <property type="entry name" value="GntR"/>
    <property type="match status" value="1"/>
</dbReference>
<dbReference type="PANTHER" id="PTHR43537">
    <property type="entry name" value="TRANSCRIPTIONAL REGULATOR, GNTR FAMILY"/>
    <property type="match status" value="1"/>
</dbReference>
<dbReference type="Gene3D" id="1.10.10.10">
    <property type="entry name" value="Winged helix-like DNA-binding domain superfamily/Winged helix DNA-binding domain"/>
    <property type="match status" value="1"/>
</dbReference>
<dbReference type="EMBL" id="BAABAT010000066">
    <property type="protein sequence ID" value="GAA4263320.1"/>
    <property type="molecule type" value="Genomic_DNA"/>
</dbReference>
<evidence type="ECO:0000256" key="1">
    <source>
        <dbReference type="ARBA" id="ARBA00023015"/>
    </source>
</evidence>
<dbReference type="RefSeq" id="WP_345142454.1">
    <property type="nucleotide sequence ID" value="NZ_BAABAT010000066.1"/>
</dbReference>
<gene>
    <name evidence="5" type="ORF">GCM10022255_106810</name>
</gene>
<keyword evidence="6" id="KW-1185">Reference proteome</keyword>
<comment type="caution">
    <text evidence="5">The sequence shown here is derived from an EMBL/GenBank/DDBJ whole genome shotgun (WGS) entry which is preliminary data.</text>
</comment>
<evidence type="ECO:0000313" key="5">
    <source>
        <dbReference type="EMBL" id="GAA4263320.1"/>
    </source>
</evidence>
<name>A0ABP8DTF7_9ACTN</name>
<evidence type="ECO:0000256" key="3">
    <source>
        <dbReference type="ARBA" id="ARBA00023163"/>
    </source>
</evidence>
<evidence type="ECO:0000259" key="4">
    <source>
        <dbReference type="PROSITE" id="PS50949"/>
    </source>
</evidence>
<dbReference type="CDD" id="cd07377">
    <property type="entry name" value="WHTH_GntR"/>
    <property type="match status" value="1"/>
</dbReference>
<dbReference type="Pfam" id="PF07729">
    <property type="entry name" value="FCD"/>
    <property type="match status" value="1"/>
</dbReference>
<dbReference type="Proteomes" id="UP001500620">
    <property type="component" value="Unassembled WGS sequence"/>
</dbReference>
<accession>A0ABP8DTF7</accession>
<dbReference type="PROSITE" id="PS50949">
    <property type="entry name" value="HTH_GNTR"/>
    <property type="match status" value="1"/>
</dbReference>
<proteinExistence type="predicted"/>
<keyword evidence="1" id="KW-0805">Transcription regulation</keyword>
<feature type="domain" description="HTH gntR-type" evidence="4">
    <location>
        <begin position="1"/>
        <end position="69"/>
    </location>
</feature>
<keyword evidence="2" id="KW-0238">DNA-binding</keyword>
<sequence length="247" mass="26706">MALTDEAIAKIRSMIQSGELPPGSRLPSEPQLASQMGLSRSGVREAVKVLESARVLDVRRGDGTYVTSLAPRLLLEGLGLAVELLQDDTLLEVMEVRRMLEPVATGIAALRMSDDDLDDLARILDDMRGAADDHERLIQFDTAFHRTVVAATGNETLTSLLDGLSSRTLRARVWRGLIEGNSAHTTIEEHHAIYVALRSRDQLLAQASALLHVNTSESWLRAVLAQPEGDHAGAPSAGAGPRSLVRP</sequence>
<dbReference type="PANTHER" id="PTHR43537:SF5">
    <property type="entry name" value="UXU OPERON TRANSCRIPTIONAL REGULATOR"/>
    <property type="match status" value="1"/>
</dbReference>
<dbReference type="PRINTS" id="PR00035">
    <property type="entry name" value="HTHGNTR"/>
</dbReference>
<reference evidence="6" key="1">
    <citation type="journal article" date="2019" name="Int. J. Syst. Evol. Microbiol.">
        <title>The Global Catalogue of Microorganisms (GCM) 10K type strain sequencing project: providing services to taxonomists for standard genome sequencing and annotation.</title>
        <authorList>
            <consortium name="The Broad Institute Genomics Platform"/>
            <consortium name="The Broad Institute Genome Sequencing Center for Infectious Disease"/>
            <person name="Wu L."/>
            <person name="Ma J."/>
        </authorList>
    </citation>
    <scope>NUCLEOTIDE SEQUENCE [LARGE SCALE GENOMIC DNA]</scope>
    <source>
        <strain evidence="6">JCM 17441</strain>
    </source>
</reference>
<keyword evidence="3" id="KW-0804">Transcription</keyword>
<dbReference type="SMART" id="SM00345">
    <property type="entry name" value="HTH_GNTR"/>
    <property type="match status" value="1"/>
</dbReference>
<dbReference type="InterPro" id="IPR000524">
    <property type="entry name" value="Tscrpt_reg_HTH_GntR"/>
</dbReference>
<dbReference type="InterPro" id="IPR036390">
    <property type="entry name" value="WH_DNA-bd_sf"/>
</dbReference>